<dbReference type="GO" id="GO:0015074">
    <property type="term" value="P:DNA integration"/>
    <property type="evidence" value="ECO:0007669"/>
    <property type="project" value="InterPro"/>
</dbReference>
<proteinExistence type="predicted"/>
<dbReference type="InterPro" id="IPR036397">
    <property type="entry name" value="RNaseH_sf"/>
</dbReference>
<organism evidence="2 3">
    <name type="scientific">Rhodoferax aquaticus</name>
    <dbReference type="NCBI Taxonomy" id="2527691"/>
    <lineage>
        <taxon>Bacteria</taxon>
        <taxon>Pseudomonadati</taxon>
        <taxon>Pseudomonadota</taxon>
        <taxon>Betaproteobacteria</taxon>
        <taxon>Burkholderiales</taxon>
        <taxon>Comamonadaceae</taxon>
        <taxon>Rhodoferax</taxon>
    </lineage>
</organism>
<dbReference type="Proteomes" id="UP000317365">
    <property type="component" value="Chromosome"/>
</dbReference>
<dbReference type="InterPro" id="IPR001584">
    <property type="entry name" value="Integrase_cat-core"/>
</dbReference>
<dbReference type="InterPro" id="IPR015378">
    <property type="entry name" value="Transposase-like_Mu_C"/>
</dbReference>
<dbReference type="InterPro" id="IPR009004">
    <property type="entry name" value="Transposase_Mu_C"/>
</dbReference>
<sequence length="552" mass="62451">MGALLKLTKDIRQMSDLPAALNPDPWECASDEARRVAGLRESLIGPLVDLINGGASINHAAALLKSQLDAGTADLRTKHLVSMLAGDAVVDVMSVPTIKRWLSGFMRDGKNALLPKHTGRVRQAYGWEERAVTLYNLPGKPGFADVTSRLIQEGFEDVSESRVKRYLKALPATLGKFSPARIGKHLHQLTRQKFQRRSLDEVLVGEIYAGDGHTADCYVAHPNTGKPYRPELTVFIDIKSSYITGWWLSESESTVSTMFALSHAMRMFNHVPAWVYVDRGPGYRARLLSDESTGFYARFDIGVIGALPGNPHGKGWIERFFRTVRDKHDKFYAGGNVYCGDDMAPEVNRRLSADLAMGRRELPSLKSYVDSFTQWLEHYHNQPQDKLDGRTPNQVWNELRPVPVELSMDAIARPREECTVSRQTVRLHNRFYYAEALALFDAQKLDVEYDLHHDNRVWCFDKKGRFIVEAKLVNKIGVLPTSRLEEGRDRRLQGQLKRLQRKVDEATRRRDDPVEATDQFAAIEALHPTPALPTPKGNDVIDIDLLTWRNDK</sequence>
<dbReference type="PANTHER" id="PTHR35004">
    <property type="entry name" value="TRANSPOSASE RV3428C-RELATED"/>
    <property type="match status" value="1"/>
</dbReference>
<dbReference type="Pfam" id="PF09299">
    <property type="entry name" value="Mu-transpos_C"/>
    <property type="match status" value="1"/>
</dbReference>
<dbReference type="PANTHER" id="PTHR35004:SF6">
    <property type="entry name" value="TRANSPOSASE"/>
    <property type="match status" value="1"/>
</dbReference>
<protein>
    <submittedName>
        <fullName evidence="2">Transposase</fullName>
    </submittedName>
</protein>
<keyword evidence="3" id="KW-1185">Reference proteome</keyword>
<dbReference type="PROSITE" id="PS50994">
    <property type="entry name" value="INTEGRASE"/>
    <property type="match status" value="1"/>
</dbReference>
<dbReference type="Gene3D" id="3.30.420.10">
    <property type="entry name" value="Ribonuclease H-like superfamily/Ribonuclease H"/>
    <property type="match status" value="1"/>
</dbReference>
<dbReference type="KEGG" id="rhg:EXZ61_18015"/>
<feature type="domain" description="Integrase catalytic" evidence="1">
    <location>
        <begin position="197"/>
        <end position="400"/>
    </location>
</feature>
<dbReference type="SUPFAM" id="SSF50610">
    <property type="entry name" value="mu transposase, C-terminal domain"/>
    <property type="match status" value="1"/>
</dbReference>
<evidence type="ECO:0000313" key="3">
    <source>
        <dbReference type="Proteomes" id="UP000317365"/>
    </source>
</evidence>
<evidence type="ECO:0000259" key="1">
    <source>
        <dbReference type="PROSITE" id="PS50994"/>
    </source>
</evidence>
<dbReference type="EMBL" id="CP036282">
    <property type="protein sequence ID" value="QDL55918.1"/>
    <property type="molecule type" value="Genomic_DNA"/>
</dbReference>
<reference evidence="3" key="1">
    <citation type="submission" date="2019-02" db="EMBL/GenBank/DDBJ databases">
        <title>Complete genome sequence of Rhodoferax sp. Gr-4.</title>
        <authorList>
            <person name="Jin L."/>
        </authorList>
    </citation>
    <scope>NUCLEOTIDE SEQUENCE [LARGE SCALE GENOMIC DNA]</scope>
    <source>
        <strain evidence="3">Gr-4</strain>
    </source>
</reference>
<dbReference type="SUPFAM" id="SSF53098">
    <property type="entry name" value="Ribonuclease H-like"/>
    <property type="match status" value="1"/>
</dbReference>
<reference evidence="3" key="2">
    <citation type="journal article" date="2020" name="Int. J. Syst. Evol. Microbiol.">
        <title>Genomic insights into a novel species Rhodoferax aquaticus sp. nov., isolated from freshwater.</title>
        <authorList>
            <person name="Li T."/>
            <person name="Zhuo Y."/>
            <person name="Jin C.Z."/>
            <person name="Wu X."/>
            <person name="Ko S.R."/>
            <person name="Jin F.J."/>
            <person name="Ahn C.Y."/>
            <person name="Oh H.M."/>
            <person name="Lee H.G."/>
            <person name="Jin L."/>
        </authorList>
    </citation>
    <scope>NUCLEOTIDE SEQUENCE [LARGE SCALE GENOMIC DNA]</scope>
    <source>
        <strain evidence="3">Gr-4</strain>
    </source>
</reference>
<dbReference type="GO" id="GO:0003676">
    <property type="term" value="F:nucleic acid binding"/>
    <property type="evidence" value="ECO:0007669"/>
    <property type="project" value="InterPro"/>
</dbReference>
<name>A0A515ETG3_9BURK</name>
<dbReference type="InterPro" id="IPR012337">
    <property type="entry name" value="RNaseH-like_sf"/>
</dbReference>
<accession>A0A515ETG3</accession>
<gene>
    <name evidence="2" type="ORF">EXZ61_18015</name>
</gene>
<evidence type="ECO:0000313" key="2">
    <source>
        <dbReference type="EMBL" id="QDL55918.1"/>
    </source>
</evidence>
<dbReference type="AlphaFoldDB" id="A0A515ETG3"/>